<dbReference type="KEGG" id="elj:ELUMI_v1c04790"/>
<proteinExistence type="predicted"/>
<name>A0A2K8NX44_9MOLU</name>
<protein>
    <submittedName>
        <fullName evidence="2">Uncharacterized protein</fullName>
    </submittedName>
</protein>
<keyword evidence="3" id="KW-1185">Reference proteome</keyword>
<feature type="region of interest" description="Disordered" evidence="1">
    <location>
        <begin position="153"/>
        <end position="174"/>
    </location>
</feature>
<reference evidence="2 3" key="1">
    <citation type="submission" date="2017-11" db="EMBL/GenBank/DDBJ databases">
        <title>Genome sequence of Entomoplasma luminosum PIMN-1 (ATCC 49195).</title>
        <authorList>
            <person name="Lo W.-S."/>
            <person name="Gasparich G.E."/>
            <person name="Kuo C.-H."/>
        </authorList>
    </citation>
    <scope>NUCLEOTIDE SEQUENCE [LARGE SCALE GENOMIC DNA]</scope>
    <source>
        <strain evidence="2 3">PIMN-1</strain>
    </source>
</reference>
<dbReference type="EMBL" id="CP024963">
    <property type="protein sequence ID" value="ATZ17203.1"/>
    <property type="molecule type" value="Genomic_DNA"/>
</dbReference>
<dbReference type="Proteomes" id="UP000232063">
    <property type="component" value="Chromosome"/>
</dbReference>
<gene>
    <name evidence="2" type="ORF">ELUMI_v1c04790</name>
</gene>
<evidence type="ECO:0000313" key="2">
    <source>
        <dbReference type="EMBL" id="ATZ17203.1"/>
    </source>
</evidence>
<evidence type="ECO:0000256" key="1">
    <source>
        <dbReference type="SAM" id="MobiDB-lite"/>
    </source>
</evidence>
<sequence>MNHHKKPREALVLESRNGWSLIAAYGTVKNNNFKNFIDLTDYSMSLRRRSQQYKSPNTNHFYVNTTNIFWTKLNKHTKPIKNIEDFDYGALKSHPKFPLRRLSEDVMAVIDSSIETNHKSKLIYNLQFSGKEKQIQKHGTQELKAIRMKNETTNATITTPNNNQSSNEDDGMEM</sequence>
<feature type="compositionally biased region" description="Low complexity" evidence="1">
    <location>
        <begin position="153"/>
        <end position="163"/>
    </location>
</feature>
<organism evidence="2 3">
    <name type="scientific">Williamsoniiplasma luminosum</name>
    <dbReference type="NCBI Taxonomy" id="214888"/>
    <lineage>
        <taxon>Bacteria</taxon>
        <taxon>Bacillati</taxon>
        <taxon>Mycoplasmatota</taxon>
        <taxon>Mollicutes</taxon>
        <taxon>Entomoplasmatales</taxon>
        <taxon>Williamsoniiplasma</taxon>
    </lineage>
</organism>
<dbReference type="AlphaFoldDB" id="A0A2K8NX44"/>
<evidence type="ECO:0000313" key="3">
    <source>
        <dbReference type="Proteomes" id="UP000232063"/>
    </source>
</evidence>
<accession>A0A2K8NX44</accession>